<dbReference type="KEGG" id="ssai:N0B31_02805"/>
<dbReference type="Proteomes" id="UP001057580">
    <property type="component" value="Chromosome"/>
</dbReference>
<keyword evidence="4" id="KW-1185">Reference proteome</keyword>
<keyword evidence="1" id="KW-0175">Coiled coil</keyword>
<feature type="coiled-coil region" evidence="1">
    <location>
        <begin position="47"/>
        <end position="74"/>
    </location>
</feature>
<dbReference type="AlphaFoldDB" id="A0A9E7R3P1"/>
<gene>
    <name evidence="3" type="ORF">N0B31_02805</name>
</gene>
<organism evidence="3 4">
    <name type="scientific">Salinirubellus salinus</name>
    <dbReference type="NCBI Taxonomy" id="1364945"/>
    <lineage>
        <taxon>Archaea</taxon>
        <taxon>Methanobacteriati</taxon>
        <taxon>Methanobacteriota</taxon>
        <taxon>Stenosarchaea group</taxon>
        <taxon>Halobacteria</taxon>
        <taxon>Halobacteriales</taxon>
        <taxon>Natronomonadaceae</taxon>
        <taxon>Salinirubellus</taxon>
    </lineage>
</organism>
<evidence type="ECO:0000313" key="4">
    <source>
        <dbReference type="Proteomes" id="UP001057580"/>
    </source>
</evidence>
<keyword evidence="2" id="KW-0812">Transmembrane</keyword>
<name>A0A9E7R3P1_9EURY</name>
<sequence length="86" mass="9412">MVLAFVDVGWLGSPVDVGTFVVVVTMFVYELRPRTRKLAAAVVALAREHLRVDADRLQDELDVDESEVKAVRATIVRDGREDGGGS</sequence>
<keyword evidence="2" id="KW-0472">Membrane</keyword>
<evidence type="ECO:0000313" key="3">
    <source>
        <dbReference type="EMBL" id="UWM55221.1"/>
    </source>
</evidence>
<evidence type="ECO:0000256" key="1">
    <source>
        <dbReference type="SAM" id="Coils"/>
    </source>
</evidence>
<dbReference type="RefSeq" id="WP_260594273.1">
    <property type="nucleotide sequence ID" value="NZ_CP104003.1"/>
</dbReference>
<feature type="transmembrane region" description="Helical" evidence="2">
    <location>
        <begin position="12"/>
        <end position="29"/>
    </location>
</feature>
<protein>
    <submittedName>
        <fullName evidence="3">Uncharacterized protein</fullName>
    </submittedName>
</protein>
<proteinExistence type="predicted"/>
<accession>A0A9E7R3P1</accession>
<dbReference type="GeneID" id="74941317"/>
<dbReference type="EMBL" id="CP104003">
    <property type="protein sequence ID" value="UWM55221.1"/>
    <property type="molecule type" value="Genomic_DNA"/>
</dbReference>
<keyword evidence="2" id="KW-1133">Transmembrane helix</keyword>
<reference evidence="3" key="1">
    <citation type="submission" date="2022-09" db="EMBL/GenBank/DDBJ databases">
        <title>Diverse halophilic archaea isolated from saline environments.</title>
        <authorList>
            <person name="Cui H.-L."/>
        </authorList>
    </citation>
    <scope>NUCLEOTIDE SEQUENCE</scope>
    <source>
        <strain evidence="3">ZS-35-S2</strain>
    </source>
</reference>
<evidence type="ECO:0000256" key="2">
    <source>
        <dbReference type="SAM" id="Phobius"/>
    </source>
</evidence>